<keyword evidence="11 13" id="KW-0630">Potassium</keyword>
<dbReference type="GO" id="GO:0004747">
    <property type="term" value="F:ribokinase activity"/>
    <property type="evidence" value="ECO:0007669"/>
    <property type="project" value="UniProtKB-UniRule"/>
</dbReference>
<gene>
    <name evidence="13 15" type="primary">rbsK</name>
    <name evidence="15" type="ORF">MRM81_18915</name>
</gene>
<dbReference type="InterPro" id="IPR011611">
    <property type="entry name" value="PfkB_dom"/>
</dbReference>
<dbReference type="FunFam" id="3.40.1190.20:FF:000012">
    <property type="entry name" value="Ribokinase"/>
    <property type="match status" value="1"/>
</dbReference>
<reference evidence="15" key="1">
    <citation type="submission" date="2022-03" db="EMBL/GenBank/DDBJ databases">
        <title>Sea Food Isolates.</title>
        <authorList>
            <person name="Li c."/>
        </authorList>
    </citation>
    <scope>NUCLEOTIDE SEQUENCE</scope>
    <source>
        <strain evidence="15">19GA11TI05</strain>
    </source>
</reference>
<feature type="binding site" evidence="13">
    <location>
        <position position="186"/>
    </location>
    <ligand>
        <name>ATP</name>
        <dbReference type="ChEBI" id="CHEBI:30616"/>
    </ligand>
</feature>
<keyword evidence="10 13" id="KW-0460">Magnesium</keyword>
<dbReference type="AlphaFoldDB" id="A0AAU6TUQ6"/>
<evidence type="ECO:0000256" key="8">
    <source>
        <dbReference type="ARBA" id="ARBA00022777"/>
    </source>
</evidence>
<feature type="binding site" evidence="13">
    <location>
        <position position="254"/>
    </location>
    <ligand>
        <name>substrate</name>
    </ligand>
</feature>
<keyword evidence="7 13" id="KW-0547">Nucleotide-binding</keyword>
<comment type="similarity">
    <text evidence="13">Belongs to the carbohydrate kinase PfkB family. Ribokinase subfamily.</text>
</comment>
<comment type="cofactor">
    <cofactor evidence="13">
        <name>Mg(2+)</name>
        <dbReference type="ChEBI" id="CHEBI:18420"/>
    </cofactor>
    <text evidence="13">Requires a divalent cation, most likely magnesium in vivo, as an electrophilic catalyst to aid phosphoryl group transfer. It is the chelate of the metal and the nucleotide that is the actual substrate.</text>
</comment>
<dbReference type="NCBIfam" id="NF008353">
    <property type="entry name" value="PRK11142.1"/>
    <property type="match status" value="1"/>
</dbReference>
<comment type="similarity">
    <text evidence="1">Belongs to the carbohydrate kinase pfkB family.</text>
</comment>
<feature type="binding site" evidence="13">
    <location>
        <position position="289"/>
    </location>
    <ligand>
        <name>K(+)</name>
        <dbReference type="ChEBI" id="CHEBI:29103"/>
    </ligand>
</feature>
<comment type="caution">
    <text evidence="13">Lacks conserved residue(s) required for the propagation of feature annotation.</text>
</comment>
<evidence type="ECO:0000259" key="14">
    <source>
        <dbReference type="Pfam" id="PF00294"/>
    </source>
</evidence>
<dbReference type="CDD" id="cd01174">
    <property type="entry name" value="ribokinase"/>
    <property type="match status" value="1"/>
</dbReference>
<dbReference type="HAMAP" id="MF_01987">
    <property type="entry name" value="Ribokinase"/>
    <property type="match status" value="1"/>
</dbReference>
<evidence type="ECO:0000256" key="12">
    <source>
        <dbReference type="ARBA" id="ARBA00023277"/>
    </source>
</evidence>
<dbReference type="Gene3D" id="3.40.1190.20">
    <property type="match status" value="1"/>
</dbReference>
<dbReference type="GO" id="GO:0046872">
    <property type="term" value="F:metal ion binding"/>
    <property type="evidence" value="ECO:0007669"/>
    <property type="project" value="UniProtKB-KW"/>
</dbReference>
<evidence type="ECO:0000313" key="15">
    <source>
        <dbReference type="EMBL" id="XAG65471.1"/>
    </source>
</evidence>
<keyword evidence="8 13" id="KW-0418">Kinase</keyword>
<feature type="binding site" evidence="13">
    <location>
        <position position="142"/>
    </location>
    <ligand>
        <name>substrate</name>
    </ligand>
</feature>
<feature type="binding site" evidence="13">
    <location>
        <begin position="13"/>
        <end position="15"/>
    </location>
    <ligand>
        <name>substrate</name>
    </ligand>
</feature>
<feature type="binding site" evidence="13">
    <location>
        <position position="284"/>
    </location>
    <ligand>
        <name>K(+)</name>
        <dbReference type="ChEBI" id="CHEBI:29103"/>
    </ligand>
</feature>
<dbReference type="NCBIfam" id="TIGR02152">
    <property type="entry name" value="D_ribokin_bact"/>
    <property type="match status" value="1"/>
</dbReference>
<feature type="domain" description="Carbohydrate kinase PfkB" evidence="14">
    <location>
        <begin position="5"/>
        <end position="296"/>
    </location>
</feature>
<evidence type="ECO:0000256" key="5">
    <source>
        <dbReference type="ARBA" id="ARBA00022679"/>
    </source>
</evidence>
<name>A0AAU6TUQ6_UNCXX</name>
<feature type="binding site" evidence="13">
    <location>
        <position position="248"/>
    </location>
    <ligand>
        <name>K(+)</name>
        <dbReference type="ChEBI" id="CHEBI:29103"/>
    </ligand>
</feature>
<evidence type="ECO:0000256" key="7">
    <source>
        <dbReference type="ARBA" id="ARBA00022741"/>
    </source>
</evidence>
<sequence length="308" mass="32177">MTTSRLTVLGSINVDHIMNIAQFPAPGETVIGKQYQTAFGGKGANQAVACGRSGADITFIACVGDDAIGAEILAQLQRDRIHTAAVSVVPEAATGVAMIFVNEDGENVIGISAGANAALTPEHFAPYKGLVEQSDALLMQLESPLETVIAAAQAAKNHQTRVILNPAPARELPDSLLKLVDVITPNETEAEKLTGISVSDETCAARAAQVLHDKGIGQVLITLASRGVWLSVNGEGRRIPGFKVNAVDTIAAGDTFNGAYVTALLEGKPADEAVRFAHAAAAIAVTRRGAQPSVPWRREIDAFLAERG</sequence>
<proteinExistence type="inferred from homology"/>
<feature type="binding site" evidence="13">
    <location>
        <position position="250"/>
    </location>
    <ligand>
        <name>K(+)</name>
        <dbReference type="ChEBI" id="CHEBI:29103"/>
    </ligand>
</feature>
<dbReference type="SUPFAM" id="SSF53613">
    <property type="entry name" value="Ribokinase-like"/>
    <property type="match status" value="1"/>
</dbReference>
<dbReference type="EMBL" id="CP095362">
    <property type="protein sequence ID" value="XAG65471.1"/>
    <property type="molecule type" value="Genomic_DNA"/>
</dbReference>
<feature type="binding site" evidence="13">
    <location>
        <position position="278"/>
    </location>
    <ligand>
        <name>ATP</name>
        <dbReference type="ChEBI" id="CHEBI:30616"/>
    </ligand>
</feature>
<comment type="catalytic activity">
    <reaction evidence="13">
        <text>D-ribose + ATP = D-ribose 5-phosphate + ADP + H(+)</text>
        <dbReference type="Rhea" id="RHEA:13697"/>
        <dbReference type="ChEBI" id="CHEBI:15378"/>
        <dbReference type="ChEBI" id="CHEBI:30616"/>
        <dbReference type="ChEBI" id="CHEBI:47013"/>
        <dbReference type="ChEBI" id="CHEBI:78346"/>
        <dbReference type="ChEBI" id="CHEBI:456216"/>
        <dbReference type="EC" id="2.7.1.15"/>
    </reaction>
</comment>
<keyword evidence="4 13" id="KW-0963">Cytoplasm</keyword>
<dbReference type="GO" id="GO:0005829">
    <property type="term" value="C:cytosol"/>
    <property type="evidence" value="ECO:0007669"/>
    <property type="project" value="TreeGrafter"/>
</dbReference>
<feature type="binding site" evidence="13">
    <location>
        <begin position="253"/>
        <end position="254"/>
    </location>
    <ligand>
        <name>ATP</name>
        <dbReference type="ChEBI" id="CHEBI:30616"/>
    </ligand>
</feature>
<feature type="binding site" evidence="13">
    <location>
        <position position="293"/>
    </location>
    <ligand>
        <name>K(+)</name>
        <dbReference type="ChEBI" id="CHEBI:29103"/>
    </ligand>
</feature>
<feature type="binding site" evidence="13">
    <location>
        <position position="287"/>
    </location>
    <ligand>
        <name>K(+)</name>
        <dbReference type="ChEBI" id="CHEBI:29103"/>
    </ligand>
</feature>
<comment type="activity regulation">
    <text evidence="13">Activated by a monovalent cation that binds near, but not in, the active site. The most likely occupant of the site in vivo is potassium. Ion binding induces a conformational change that may alter substrate affinity.</text>
</comment>
<comment type="subunit">
    <text evidence="13">Homodimer.</text>
</comment>
<keyword evidence="12 13" id="KW-0119">Carbohydrate metabolism</keyword>
<evidence type="ECO:0000256" key="9">
    <source>
        <dbReference type="ARBA" id="ARBA00022840"/>
    </source>
</evidence>
<organism evidence="15">
    <name type="scientific">bacterium 19GA11TI05</name>
    <dbReference type="NCBI Taxonomy" id="2920688"/>
    <lineage>
        <taxon>Bacteria</taxon>
    </lineage>
</organism>
<keyword evidence="5 13" id="KW-0808">Transferase</keyword>
<evidence type="ECO:0000256" key="3">
    <source>
        <dbReference type="ARBA" id="ARBA00016943"/>
    </source>
</evidence>
<feature type="active site" description="Proton acceptor" evidence="13">
    <location>
        <position position="254"/>
    </location>
</feature>
<dbReference type="PANTHER" id="PTHR10584:SF166">
    <property type="entry name" value="RIBOKINASE"/>
    <property type="match status" value="1"/>
</dbReference>
<evidence type="ECO:0000256" key="6">
    <source>
        <dbReference type="ARBA" id="ARBA00022723"/>
    </source>
</evidence>
<comment type="function">
    <text evidence="13">Catalyzes the phosphorylation of ribose at O-5 in a reaction requiring ATP and magnesium. The resulting D-ribose-5-phosphate can then be used either for sythesis of nucleotides, histidine, and tryptophan, or as a component of the pentose phosphate pathway.</text>
</comment>
<evidence type="ECO:0000256" key="13">
    <source>
        <dbReference type="HAMAP-Rule" id="MF_01987"/>
    </source>
</evidence>
<evidence type="ECO:0000256" key="4">
    <source>
        <dbReference type="ARBA" id="ARBA00022490"/>
    </source>
</evidence>
<dbReference type="InterPro" id="IPR002173">
    <property type="entry name" value="Carboh/pur_kinase_PfkB_CS"/>
</dbReference>
<evidence type="ECO:0000256" key="10">
    <source>
        <dbReference type="ARBA" id="ARBA00022842"/>
    </source>
</evidence>
<dbReference type="GO" id="GO:0019303">
    <property type="term" value="P:D-ribose catabolic process"/>
    <property type="evidence" value="ECO:0007669"/>
    <property type="project" value="UniProtKB-UniRule"/>
</dbReference>
<accession>A0AAU6TUQ6</accession>
<feature type="binding site" evidence="13">
    <location>
        <begin position="41"/>
        <end position="45"/>
    </location>
    <ligand>
        <name>substrate</name>
    </ligand>
</feature>
<evidence type="ECO:0000256" key="11">
    <source>
        <dbReference type="ARBA" id="ARBA00022958"/>
    </source>
</evidence>
<keyword evidence="9 13" id="KW-0067">ATP-binding</keyword>
<dbReference type="PROSITE" id="PS00583">
    <property type="entry name" value="PFKB_KINASES_1"/>
    <property type="match status" value="1"/>
</dbReference>
<protein>
    <recommendedName>
        <fullName evidence="3 13">Ribokinase</fullName>
        <shortName evidence="13">RK</shortName>
        <ecNumber evidence="2 13">2.7.1.15</ecNumber>
    </recommendedName>
</protein>
<dbReference type="InterPro" id="IPR002139">
    <property type="entry name" value="Ribo/fructo_kinase"/>
</dbReference>
<dbReference type="EC" id="2.7.1.15" evidence="2 13"/>
<evidence type="ECO:0000256" key="2">
    <source>
        <dbReference type="ARBA" id="ARBA00012035"/>
    </source>
</evidence>
<dbReference type="InterPro" id="IPR029056">
    <property type="entry name" value="Ribokinase-like"/>
</dbReference>
<comment type="subcellular location">
    <subcellularLocation>
        <location evidence="13">Cytoplasm</location>
    </subcellularLocation>
</comment>
<dbReference type="PROSITE" id="PS00584">
    <property type="entry name" value="PFKB_KINASES_2"/>
    <property type="match status" value="1"/>
</dbReference>
<dbReference type="PRINTS" id="PR00990">
    <property type="entry name" value="RIBOKINASE"/>
</dbReference>
<evidence type="ECO:0000256" key="1">
    <source>
        <dbReference type="ARBA" id="ARBA00005380"/>
    </source>
</evidence>
<dbReference type="GO" id="GO:0005524">
    <property type="term" value="F:ATP binding"/>
    <property type="evidence" value="ECO:0007669"/>
    <property type="project" value="UniProtKB-UniRule"/>
</dbReference>
<keyword evidence="6 13" id="KW-0479">Metal-binding</keyword>
<dbReference type="Pfam" id="PF00294">
    <property type="entry name" value="PfkB"/>
    <property type="match status" value="1"/>
</dbReference>
<dbReference type="InterPro" id="IPR011877">
    <property type="entry name" value="Ribokinase"/>
</dbReference>
<comment type="pathway">
    <text evidence="13">Carbohydrate metabolism; D-ribose degradation; D-ribose 5-phosphate from beta-D-ribopyranose: step 2/2.</text>
</comment>
<dbReference type="PANTHER" id="PTHR10584">
    <property type="entry name" value="SUGAR KINASE"/>
    <property type="match status" value="1"/>
</dbReference>